<dbReference type="Pfam" id="PF01590">
    <property type="entry name" value="GAF"/>
    <property type="match status" value="1"/>
</dbReference>
<organism evidence="4 5">
    <name type="scientific">Acinetobacter brisouii CIP 110357</name>
    <dbReference type="NCBI Taxonomy" id="1341683"/>
    <lineage>
        <taxon>Bacteria</taxon>
        <taxon>Pseudomonadati</taxon>
        <taxon>Pseudomonadota</taxon>
        <taxon>Gammaproteobacteria</taxon>
        <taxon>Moraxellales</taxon>
        <taxon>Moraxellaceae</taxon>
        <taxon>Acinetobacter</taxon>
    </lineage>
</organism>
<feature type="transmembrane region" description="Helical" evidence="1">
    <location>
        <begin position="148"/>
        <end position="169"/>
    </location>
</feature>
<proteinExistence type="predicted"/>
<dbReference type="InterPro" id="IPR001610">
    <property type="entry name" value="PAC"/>
</dbReference>
<dbReference type="OrthoDB" id="9802066at2"/>
<keyword evidence="1" id="KW-0472">Membrane</keyword>
<dbReference type="SMART" id="SM00091">
    <property type="entry name" value="PAS"/>
    <property type="match status" value="3"/>
</dbReference>
<evidence type="ECO:0000259" key="3">
    <source>
        <dbReference type="PROSITE" id="PS51832"/>
    </source>
</evidence>
<dbReference type="InterPro" id="IPR013767">
    <property type="entry name" value="PAS_fold"/>
</dbReference>
<dbReference type="SUPFAM" id="SSF55781">
    <property type="entry name" value="GAF domain-like"/>
    <property type="match status" value="1"/>
</dbReference>
<dbReference type="STRING" id="396323.VH98_03385"/>
<evidence type="ECO:0000313" key="5">
    <source>
        <dbReference type="Proteomes" id="UP000018418"/>
    </source>
</evidence>
<comment type="caution">
    <text evidence="4">The sequence shown here is derived from an EMBL/GenBank/DDBJ whole genome shotgun (WGS) entry which is preliminary data.</text>
</comment>
<dbReference type="AlphaFoldDB" id="V2UG14"/>
<dbReference type="InterPro" id="IPR000700">
    <property type="entry name" value="PAS-assoc_C"/>
</dbReference>
<dbReference type="Gene3D" id="3.30.450.20">
    <property type="entry name" value="PAS domain"/>
    <property type="match status" value="3"/>
</dbReference>
<feature type="transmembrane region" description="Helical" evidence="1">
    <location>
        <begin position="181"/>
        <end position="198"/>
    </location>
</feature>
<dbReference type="InterPro" id="IPR003607">
    <property type="entry name" value="HD/PDEase_dom"/>
</dbReference>
<sequence>MPKSSRDLFSLDVFDLKSFISPYMMIFPPTIFALLIWWTNKTFGFIFTHTVAELISIIIAVTALIVTLVSRHFTQNYFVVFIAIAMGWCGFIDLFHTLLYKGMYIFPANNANQAVQLWIGARLLQAFAMLASPFMLTRLIKPLQLNLFFGLLSIAIVTAVMQGFFPTAFIEGQGLTPFKIYSEYLIIGILAIALVLVWKRRKYLSAQLTFGVCLSMLTMMASEFAFTKYVSVYADVNLWGHILKVYSYWFMYLALVEATIKEPFSMLSKAASTYDTIPDPTYIVNSSQTIQQANLAAGRAHGTSAAQLTGLSAHELLHDPNVPVTDCPVCSQLDQKPKEFLAQLTLSNNKTIECHVAPFTERLGKKPVWVMVVRDITERQLLLQSVQKRVTEVRCLNQMNQLCNNTHISMAELLNKALQIIPSGFSSPEQIHLQINSEWGIFGADPPMQTSHLQSVFANDIQRFGTLTVWYDQTQNTPAFLPEEQRLIDHITSQITDVHTRLESQGRVARLTYLYRLLSETNRVIAHSQNQHDMFAELQQVLLRLGSFDKIFIALKADDQADSPLLIQFHHNIAENMLETLYKGLQQDENLPLKQLKNTSSDVEVYTYNLLSAPHKDFTPEYKMWRQYLNQEQVRQAALTPLLLKGRFLGMVGLYTTGQVEFDEEQIQLLQNLSRDISSALERFSAEQHRKTAEIYSQQMEHRFQQVFLQSPVPMQIISIQDECILAVNLAYEKWLGYNLEDLQNREVWLKKVAPDEEQRQFIQQSWEEALQLVKNGKQVQLPEITLIAKDGSQRIAQRTLAIVGNDVILAWGDLTVIRKTEQALKDSEQRFRSMVEQTVVGMYVLRDNRYLYVNPSYTEMLGRPATELTDHNFLEFTDATAENLERIHKANDQFQVTDHLNTPYTVPVRHKNGQMREFALHTRSIIWDDGLPAAIVMAQDITEQKQAEEQIARQVKQLEATMYGTLRAVSTMVEMRDPYTAGHECRVGLIASAIAKEMGWDEKRCFQMEEIGLVHDIGKISIPSEILTKPSRLSYLEMEMMKGHAQAGYEILKNVPFNIPIAEIIGQHHERMDGSGYPKGLKGDEIHVEARILAVADVIESMSSHRPYRAALGVDAALVEILQGRGTVYDADVCDAAIRLIKEKGYVLPICAE</sequence>
<dbReference type="Proteomes" id="UP000018418">
    <property type="component" value="Unassembled WGS sequence"/>
</dbReference>
<dbReference type="SUPFAM" id="SSF55785">
    <property type="entry name" value="PYP-like sensor domain (PAS domain)"/>
    <property type="match status" value="3"/>
</dbReference>
<feature type="transmembrane region" description="Helical" evidence="1">
    <location>
        <begin position="20"/>
        <end position="39"/>
    </location>
</feature>
<dbReference type="GO" id="GO:0006355">
    <property type="term" value="P:regulation of DNA-templated transcription"/>
    <property type="evidence" value="ECO:0007669"/>
    <property type="project" value="InterPro"/>
</dbReference>
<dbReference type="CDD" id="cd00077">
    <property type="entry name" value="HDc"/>
    <property type="match status" value="1"/>
</dbReference>
<dbReference type="SMART" id="SM00086">
    <property type="entry name" value="PAC"/>
    <property type="match status" value="2"/>
</dbReference>
<dbReference type="EMBL" id="AYEU01000010">
    <property type="protein sequence ID" value="ESK49157.1"/>
    <property type="molecule type" value="Genomic_DNA"/>
</dbReference>
<dbReference type="Pfam" id="PF13426">
    <property type="entry name" value="PAS_9"/>
    <property type="match status" value="2"/>
</dbReference>
<accession>V2UG14</accession>
<dbReference type="PANTHER" id="PTHR43155:SF2">
    <property type="entry name" value="CYCLIC DI-GMP PHOSPHODIESTERASE PA4108"/>
    <property type="match status" value="1"/>
</dbReference>
<dbReference type="Pfam" id="PF00989">
    <property type="entry name" value="PAS"/>
    <property type="match status" value="1"/>
</dbReference>
<feature type="domain" description="PAC" evidence="2">
    <location>
        <begin position="903"/>
        <end position="954"/>
    </location>
</feature>
<dbReference type="Pfam" id="PF17159">
    <property type="entry name" value="MASE3"/>
    <property type="match status" value="1"/>
</dbReference>
<feature type="domain" description="HD-GYP" evidence="3">
    <location>
        <begin position="959"/>
        <end position="1154"/>
    </location>
</feature>
<evidence type="ECO:0000256" key="1">
    <source>
        <dbReference type="SAM" id="Phobius"/>
    </source>
</evidence>
<dbReference type="SUPFAM" id="SSF109604">
    <property type="entry name" value="HD-domain/PDEase-like"/>
    <property type="match status" value="1"/>
</dbReference>
<name>V2UG14_9GAMM</name>
<evidence type="ECO:0000313" key="4">
    <source>
        <dbReference type="EMBL" id="ESK49157.1"/>
    </source>
</evidence>
<dbReference type="PROSITE" id="PS50113">
    <property type="entry name" value="PAC"/>
    <property type="match status" value="1"/>
</dbReference>
<protein>
    <recommendedName>
        <fullName evidence="6">PAS domain S-box protein</fullName>
    </recommendedName>
</protein>
<dbReference type="InterPro" id="IPR035965">
    <property type="entry name" value="PAS-like_dom_sf"/>
</dbReference>
<evidence type="ECO:0000259" key="2">
    <source>
        <dbReference type="PROSITE" id="PS50113"/>
    </source>
</evidence>
<dbReference type="Gene3D" id="3.30.450.40">
    <property type="match status" value="1"/>
</dbReference>
<feature type="transmembrane region" description="Helical" evidence="1">
    <location>
        <begin position="76"/>
        <end position="95"/>
    </location>
</feature>
<dbReference type="InterPro" id="IPR033425">
    <property type="entry name" value="MASE3"/>
</dbReference>
<dbReference type="PANTHER" id="PTHR43155">
    <property type="entry name" value="CYCLIC DI-GMP PHOSPHODIESTERASE PA4108-RELATED"/>
    <property type="match status" value="1"/>
</dbReference>
<keyword evidence="1" id="KW-1133">Transmembrane helix</keyword>
<dbReference type="Pfam" id="PF13487">
    <property type="entry name" value="HD_5"/>
    <property type="match status" value="1"/>
</dbReference>
<reference evidence="4 5" key="1">
    <citation type="submission" date="2013-10" db="EMBL/GenBank/DDBJ databases">
        <title>The Genome Sequence of Acinetobacter brisouii CIP 110357.</title>
        <authorList>
            <consortium name="The Broad Institute Genomics Platform"/>
            <consortium name="The Broad Institute Genome Sequencing Center for Infectious Disease"/>
            <person name="Cerqueira G."/>
            <person name="Feldgarden M."/>
            <person name="Courvalin P."/>
            <person name="Grillot-Courvalin C."/>
            <person name="Clermont D."/>
            <person name="Rocha E."/>
            <person name="Yoon E.-J."/>
            <person name="Nemec A."/>
            <person name="Young S.K."/>
            <person name="Zeng Q."/>
            <person name="Gargeya S."/>
            <person name="Fitzgerald M."/>
            <person name="Abouelleil A."/>
            <person name="Alvarado L."/>
            <person name="Berlin A.M."/>
            <person name="Chapman S.B."/>
            <person name="Gainer-Dewar J."/>
            <person name="Goldberg J."/>
            <person name="Gnerre S."/>
            <person name="Griggs A."/>
            <person name="Gujja S."/>
            <person name="Hansen M."/>
            <person name="Howarth C."/>
            <person name="Imamovic A."/>
            <person name="Ireland A."/>
            <person name="Larimer J."/>
            <person name="McCowan C."/>
            <person name="Murphy C."/>
            <person name="Pearson M."/>
            <person name="Poon T.W."/>
            <person name="Priest M."/>
            <person name="Roberts A."/>
            <person name="Saif S."/>
            <person name="Shea T."/>
            <person name="Sykes S."/>
            <person name="Wortman J."/>
            <person name="Nusbaum C."/>
            <person name="Birren B."/>
        </authorList>
    </citation>
    <scope>NUCLEOTIDE SEQUENCE [LARGE SCALE GENOMIC DNA]</scope>
    <source>
        <strain evidence="4 5">CIP 110357</strain>
    </source>
</reference>
<dbReference type="InterPro" id="IPR003018">
    <property type="entry name" value="GAF"/>
</dbReference>
<dbReference type="GO" id="GO:0008081">
    <property type="term" value="F:phosphoric diester hydrolase activity"/>
    <property type="evidence" value="ECO:0007669"/>
    <property type="project" value="UniProtKB-ARBA"/>
</dbReference>
<keyword evidence="5" id="KW-1185">Reference proteome</keyword>
<feature type="transmembrane region" description="Helical" evidence="1">
    <location>
        <begin position="205"/>
        <end position="226"/>
    </location>
</feature>
<evidence type="ECO:0008006" key="6">
    <source>
        <dbReference type="Google" id="ProtNLM"/>
    </source>
</evidence>
<dbReference type="CDD" id="cd00130">
    <property type="entry name" value="PAS"/>
    <property type="match status" value="3"/>
</dbReference>
<dbReference type="Gene3D" id="1.10.3210.10">
    <property type="entry name" value="Hypothetical protein af1432"/>
    <property type="match status" value="1"/>
</dbReference>
<dbReference type="SMART" id="SM00471">
    <property type="entry name" value="HDc"/>
    <property type="match status" value="1"/>
</dbReference>
<dbReference type="InterPro" id="IPR037522">
    <property type="entry name" value="HD_GYP_dom"/>
</dbReference>
<dbReference type="HOGENOM" id="CLU_008588_0_0_6"/>
<feature type="transmembrane region" description="Helical" evidence="1">
    <location>
        <begin position="45"/>
        <end position="69"/>
    </location>
</feature>
<dbReference type="PROSITE" id="PS51832">
    <property type="entry name" value="HD_GYP"/>
    <property type="match status" value="1"/>
</dbReference>
<dbReference type="InterPro" id="IPR000014">
    <property type="entry name" value="PAS"/>
</dbReference>
<dbReference type="RefSeq" id="WP_004898309.1">
    <property type="nucleotide sequence ID" value="NZ_BBTI01000010.1"/>
</dbReference>
<feature type="transmembrane region" description="Helical" evidence="1">
    <location>
        <begin position="115"/>
        <end position="136"/>
    </location>
</feature>
<dbReference type="InterPro" id="IPR029016">
    <property type="entry name" value="GAF-like_dom_sf"/>
</dbReference>
<dbReference type="PATRIC" id="fig|1341683.3.peg.2698"/>
<gene>
    <name evidence="4" type="ORF">P255_02732</name>
</gene>
<keyword evidence="1" id="KW-0812">Transmembrane</keyword>
<dbReference type="NCBIfam" id="TIGR00229">
    <property type="entry name" value="sensory_box"/>
    <property type="match status" value="3"/>
</dbReference>